<evidence type="ECO:0000313" key="6">
    <source>
        <dbReference type="Proteomes" id="UP000074382"/>
    </source>
</evidence>
<evidence type="ECO:0000313" key="5">
    <source>
        <dbReference type="EMBL" id="KUP95586.1"/>
    </source>
</evidence>
<name>A0A147KE53_THECS</name>
<dbReference type="Pfam" id="PF00293">
    <property type="entry name" value="NUDIX"/>
    <property type="match status" value="1"/>
</dbReference>
<dbReference type="PATRIC" id="fig|665004.4.peg.3920"/>
<dbReference type="AlphaFoldDB" id="A0A147KE53"/>
<sequence>MDLSSLLADLTAEADRNGVQQFIVGAVVQHGGKVLLLQRPRDDFMGGIFELPSGKVEAGEALDAALVREVAEETGLDVTAVGGYLGSFDYVSGSGKRSRQFTFAVDVATPEPVTLQEHDGHTWTPLTDDPPVTDEVKAVLNTYREAQNR</sequence>
<dbReference type="PANTHER" id="PTHR43736:SF1">
    <property type="entry name" value="DIHYDRONEOPTERIN TRIPHOSPHATE DIPHOSPHATASE"/>
    <property type="match status" value="1"/>
</dbReference>
<keyword evidence="2 3" id="KW-0378">Hydrolase</keyword>
<evidence type="ECO:0000256" key="3">
    <source>
        <dbReference type="RuleBase" id="RU003476"/>
    </source>
</evidence>
<protein>
    <submittedName>
        <fullName evidence="5">DNA mismatch repair protein MutT</fullName>
    </submittedName>
</protein>
<dbReference type="InterPro" id="IPR020084">
    <property type="entry name" value="NUDIX_hydrolase_CS"/>
</dbReference>
<evidence type="ECO:0000256" key="2">
    <source>
        <dbReference type="ARBA" id="ARBA00022801"/>
    </source>
</evidence>
<dbReference type="InterPro" id="IPR015797">
    <property type="entry name" value="NUDIX_hydrolase-like_dom_sf"/>
</dbReference>
<dbReference type="EMBL" id="LGEM01000119">
    <property type="protein sequence ID" value="KUP95586.1"/>
    <property type="molecule type" value="Genomic_DNA"/>
</dbReference>
<evidence type="ECO:0000256" key="1">
    <source>
        <dbReference type="ARBA" id="ARBA00005582"/>
    </source>
</evidence>
<organism evidence="5 6">
    <name type="scientific">Thermobifida cellulosilytica TB100</name>
    <dbReference type="NCBI Taxonomy" id="665004"/>
    <lineage>
        <taxon>Bacteria</taxon>
        <taxon>Bacillati</taxon>
        <taxon>Actinomycetota</taxon>
        <taxon>Actinomycetes</taxon>
        <taxon>Streptosporangiales</taxon>
        <taxon>Nocardiopsidaceae</taxon>
        <taxon>Thermobifida</taxon>
    </lineage>
</organism>
<comment type="similarity">
    <text evidence="1 3">Belongs to the Nudix hydrolase family.</text>
</comment>
<proteinExistence type="inferred from homology"/>
<dbReference type="PRINTS" id="PR00502">
    <property type="entry name" value="NUDIXFAMILY"/>
</dbReference>
<comment type="caution">
    <text evidence="5">The sequence shown here is derived from an EMBL/GenBank/DDBJ whole genome shotgun (WGS) entry which is preliminary data.</text>
</comment>
<dbReference type="PROSITE" id="PS00893">
    <property type="entry name" value="NUDIX_BOX"/>
    <property type="match status" value="1"/>
</dbReference>
<reference evidence="6" key="1">
    <citation type="journal article" date="2017" name="Acta Aliment.">
        <title>Plant polysaccharide degrading enzyme system of Thermpbifida cellulosilytica TB100 revealed by de novo genome project data.</title>
        <authorList>
            <person name="Toth A."/>
            <person name="Baka E."/>
            <person name="Luzics S."/>
            <person name="Bata-Vidacs I."/>
            <person name="Nagy I."/>
            <person name="Balint B."/>
            <person name="Herceg R."/>
            <person name="Olasz F."/>
            <person name="Wilk T."/>
            <person name="Nagy T."/>
            <person name="Kriszt B."/>
            <person name="Nagy I."/>
            <person name="Kukolya J."/>
        </authorList>
    </citation>
    <scope>NUCLEOTIDE SEQUENCE [LARGE SCALE GENOMIC DNA]</scope>
    <source>
        <strain evidence="6">TB100</strain>
    </source>
</reference>
<dbReference type="RefSeq" id="WP_068758507.1">
    <property type="nucleotide sequence ID" value="NZ_KQ950187.1"/>
</dbReference>
<dbReference type="GO" id="GO:0016787">
    <property type="term" value="F:hydrolase activity"/>
    <property type="evidence" value="ECO:0007669"/>
    <property type="project" value="UniProtKB-KW"/>
</dbReference>
<dbReference type="PROSITE" id="PS51462">
    <property type="entry name" value="NUDIX"/>
    <property type="match status" value="1"/>
</dbReference>
<dbReference type="OrthoDB" id="9804442at2"/>
<gene>
    <name evidence="5" type="ORF">AC529_16730</name>
</gene>
<dbReference type="PANTHER" id="PTHR43736">
    <property type="entry name" value="ADP-RIBOSE PYROPHOSPHATASE"/>
    <property type="match status" value="1"/>
</dbReference>
<dbReference type="STRING" id="665004.AC529_16730"/>
<dbReference type="SUPFAM" id="SSF55811">
    <property type="entry name" value="Nudix"/>
    <property type="match status" value="1"/>
</dbReference>
<keyword evidence="6" id="KW-1185">Reference proteome</keyword>
<dbReference type="Proteomes" id="UP000074382">
    <property type="component" value="Unassembled WGS sequence"/>
</dbReference>
<dbReference type="InterPro" id="IPR020476">
    <property type="entry name" value="Nudix_hydrolase"/>
</dbReference>
<dbReference type="Gene3D" id="3.90.79.10">
    <property type="entry name" value="Nucleoside Triphosphate Pyrophosphohydrolase"/>
    <property type="match status" value="1"/>
</dbReference>
<evidence type="ECO:0000259" key="4">
    <source>
        <dbReference type="PROSITE" id="PS51462"/>
    </source>
</evidence>
<accession>A0A147KE53</accession>
<feature type="domain" description="Nudix hydrolase" evidence="4">
    <location>
        <begin position="19"/>
        <end position="148"/>
    </location>
</feature>
<dbReference type="InterPro" id="IPR000086">
    <property type="entry name" value="NUDIX_hydrolase_dom"/>
</dbReference>